<organism evidence="2 3">
    <name type="scientific">Lunasporangiospora selenospora</name>
    <dbReference type="NCBI Taxonomy" id="979761"/>
    <lineage>
        <taxon>Eukaryota</taxon>
        <taxon>Fungi</taxon>
        <taxon>Fungi incertae sedis</taxon>
        <taxon>Mucoromycota</taxon>
        <taxon>Mortierellomycotina</taxon>
        <taxon>Mortierellomycetes</taxon>
        <taxon>Mortierellales</taxon>
        <taxon>Mortierellaceae</taxon>
        <taxon>Lunasporangiospora</taxon>
    </lineage>
</organism>
<sequence length="228" mass="23846">RGSLDAASIEALQSNHLHQYPYTHLMPHASNGVTFSAGRRSSSSSIFRNNTVGGSSQLAISSVAGDSGSHHPLAMSRRMSSGGVGKVCLARICVGCERELLKPVPRCTSIAKHYTIGPTSGHRHHARYGYLGPGFDGARPGSRTFHTYAQAPHPMDDSGSGVTEHYPHPNHNNTLYNNNNNHPPQRHGPYAGGEGPCFGGENGAHNGYGGGGGGSGSGGDLRADEIGQ</sequence>
<dbReference type="EMBL" id="JAABOA010005156">
    <property type="protein sequence ID" value="KAF9577199.1"/>
    <property type="molecule type" value="Genomic_DNA"/>
</dbReference>
<proteinExistence type="predicted"/>
<name>A0A9P6FL15_9FUNG</name>
<feature type="compositionally biased region" description="Gly residues" evidence="1">
    <location>
        <begin position="190"/>
        <end position="219"/>
    </location>
</feature>
<protein>
    <submittedName>
        <fullName evidence="2">Uncharacterized protein</fullName>
    </submittedName>
</protein>
<evidence type="ECO:0000313" key="3">
    <source>
        <dbReference type="Proteomes" id="UP000780801"/>
    </source>
</evidence>
<evidence type="ECO:0000256" key="1">
    <source>
        <dbReference type="SAM" id="MobiDB-lite"/>
    </source>
</evidence>
<comment type="caution">
    <text evidence="2">The sequence shown here is derived from an EMBL/GenBank/DDBJ whole genome shotgun (WGS) entry which is preliminary data.</text>
</comment>
<dbReference type="AlphaFoldDB" id="A0A9P6FL15"/>
<keyword evidence="3" id="KW-1185">Reference proteome</keyword>
<feature type="non-terminal residue" evidence="2">
    <location>
        <position position="1"/>
    </location>
</feature>
<accession>A0A9P6FL15</accession>
<evidence type="ECO:0000313" key="2">
    <source>
        <dbReference type="EMBL" id="KAF9577199.1"/>
    </source>
</evidence>
<feature type="region of interest" description="Disordered" evidence="1">
    <location>
        <begin position="177"/>
        <end position="228"/>
    </location>
</feature>
<gene>
    <name evidence="2" type="ORF">BGW38_007751</name>
</gene>
<feature type="non-terminal residue" evidence="2">
    <location>
        <position position="228"/>
    </location>
</feature>
<reference evidence="2" key="1">
    <citation type="journal article" date="2020" name="Fungal Divers.">
        <title>Resolving the Mortierellaceae phylogeny through synthesis of multi-gene phylogenetics and phylogenomics.</title>
        <authorList>
            <person name="Vandepol N."/>
            <person name="Liber J."/>
            <person name="Desiro A."/>
            <person name="Na H."/>
            <person name="Kennedy M."/>
            <person name="Barry K."/>
            <person name="Grigoriev I.V."/>
            <person name="Miller A.N."/>
            <person name="O'Donnell K."/>
            <person name="Stajich J.E."/>
            <person name="Bonito G."/>
        </authorList>
    </citation>
    <scope>NUCLEOTIDE SEQUENCE</scope>
    <source>
        <strain evidence="2">KOD1015</strain>
    </source>
</reference>
<dbReference type="Proteomes" id="UP000780801">
    <property type="component" value="Unassembled WGS sequence"/>
</dbReference>
<dbReference type="OrthoDB" id="10018316at2759"/>